<accession>A0ABX7PYP8</accession>
<gene>
    <name evidence="5" type="ORF">EM20IM_07985</name>
</gene>
<dbReference type="PROSITE" id="PS00622">
    <property type="entry name" value="HTH_LUXR_1"/>
    <property type="match status" value="1"/>
</dbReference>
<proteinExistence type="predicted"/>
<dbReference type="SUPFAM" id="SSF75516">
    <property type="entry name" value="Pheromone-binding domain of LuxR-like quorum-sensing transcription factors"/>
    <property type="match status" value="1"/>
</dbReference>
<keyword evidence="1" id="KW-0805">Transcription regulation</keyword>
<dbReference type="InterPro" id="IPR036693">
    <property type="entry name" value="TF_LuxR_autoind-bd_dom_sf"/>
</dbReference>
<dbReference type="EMBL" id="CP065956">
    <property type="protein sequence ID" value="QSR87796.1"/>
    <property type="molecule type" value="Genomic_DNA"/>
</dbReference>
<keyword evidence="3" id="KW-0804">Transcription</keyword>
<sequence length="251" mass="28888">MSKTDLVKLLETYDLSLQVREQKEFKTVLKKIQELIPSSLIACGLVKINSLNEVKKMLKIINHSFPSDLIALYLQQKYQKADPVVKTALRLRGNIVRRTEIFRYFQDNFRSQYLKDASDISLHTGLSFGIVEEKTYRASLFSFCDKEIEKSPRHETILNGLKYPLHLALLNCSNLKEVEKPAKASPQALTARELEILKWIKDGKTNWEISCILKISEATVKFHLKNIFLKLDVQNRCQAVATAVHKRLLSL</sequence>
<organism evidence="5 6">
    <name type="scientific">Candidatus Methylacidiphilum infernorum</name>
    <dbReference type="NCBI Taxonomy" id="511746"/>
    <lineage>
        <taxon>Bacteria</taxon>
        <taxon>Pseudomonadati</taxon>
        <taxon>Verrucomicrobiota</taxon>
        <taxon>Methylacidiphilae</taxon>
        <taxon>Methylacidiphilales</taxon>
        <taxon>Methylacidiphilaceae</taxon>
        <taxon>Methylacidiphilum (ex Ratnadevi et al. 2023)</taxon>
    </lineage>
</organism>
<dbReference type="Gene3D" id="3.30.450.80">
    <property type="entry name" value="Transcription factor LuxR-like, autoinducer-binding domain"/>
    <property type="match status" value="1"/>
</dbReference>
<dbReference type="SMART" id="SM00421">
    <property type="entry name" value="HTH_LUXR"/>
    <property type="match status" value="1"/>
</dbReference>
<name>A0ABX7PYP8_9BACT</name>
<dbReference type="SUPFAM" id="SSF46894">
    <property type="entry name" value="C-terminal effector domain of the bipartite response regulators"/>
    <property type="match status" value="1"/>
</dbReference>
<dbReference type="PRINTS" id="PR00038">
    <property type="entry name" value="HTHLUXR"/>
</dbReference>
<keyword evidence="6" id="KW-1185">Reference proteome</keyword>
<dbReference type="InterPro" id="IPR016032">
    <property type="entry name" value="Sig_transdc_resp-reg_C-effctor"/>
</dbReference>
<evidence type="ECO:0000256" key="3">
    <source>
        <dbReference type="ARBA" id="ARBA00023163"/>
    </source>
</evidence>
<dbReference type="Pfam" id="PF03472">
    <property type="entry name" value="Autoind_bind"/>
    <property type="match status" value="1"/>
</dbReference>
<dbReference type="Pfam" id="PF00196">
    <property type="entry name" value="GerE"/>
    <property type="match status" value="1"/>
</dbReference>
<evidence type="ECO:0000313" key="5">
    <source>
        <dbReference type="EMBL" id="QSR87796.1"/>
    </source>
</evidence>
<dbReference type="PANTHER" id="PTHR44688:SF16">
    <property type="entry name" value="DNA-BINDING TRANSCRIPTIONAL ACTIVATOR DEVR_DOSR"/>
    <property type="match status" value="1"/>
</dbReference>
<dbReference type="Gene3D" id="1.10.10.10">
    <property type="entry name" value="Winged helix-like DNA-binding domain superfamily/Winged helix DNA-binding domain"/>
    <property type="match status" value="1"/>
</dbReference>
<evidence type="ECO:0000259" key="4">
    <source>
        <dbReference type="PROSITE" id="PS50043"/>
    </source>
</evidence>
<dbReference type="InterPro" id="IPR000792">
    <property type="entry name" value="Tscrpt_reg_LuxR_C"/>
</dbReference>
<feature type="domain" description="HTH luxR-type" evidence="4">
    <location>
        <begin position="182"/>
        <end position="247"/>
    </location>
</feature>
<evidence type="ECO:0000256" key="2">
    <source>
        <dbReference type="ARBA" id="ARBA00023125"/>
    </source>
</evidence>
<dbReference type="InterPro" id="IPR036388">
    <property type="entry name" value="WH-like_DNA-bd_sf"/>
</dbReference>
<reference evidence="5 6" key="1">
    <citation type="submission" date="2020-12" db="EMBL/GenBank/DDBJ databases">
        <authorList>
            <person name="Awala S.I."/>
            <person name="Gwak J.-H."/>
            <person name="Kim S.-J."/>
            <person name="Rhee S.-K."/>
        </authorList>
    </citation>
    <scope>NUCLEOTIDE SEQUENCE [LARGE SCALE GENOMIC DNA]</scope>
    <source>
        <strain evidence="5 6">IT5</strain>
    </source>
</reference>
<keyword evidence="2" id="KW-0238">DNA-binding</keyword>
<evidence type="ECO:0000313" key="6">
    <source>
        <dbReference type="Proteomes" id="UP000663088"/>
    </source>
</evidence>
<evidence type="ECO:0000256" key="1">
    <source>
        <dbReference type="ARBA" id="ARBA00023015"/>
    </source>
</evidence>
<dbReference type="PANTHER" id="PTHR44688">
    <property type="entry name" value="DNA-BINDING TRANSCRIPTIONAL ACTIVATOR DEVR_DOSR"/>
    <property type="match status" value="1"/>
</dbReference>
<dbReference type="PROSITE" id="PS50043">
    <property type="entry name" value="HTH_LUXR_2"/>
    <property type="match status" value="1"/>
</dbReference>
<protein>
    <submittedName>
        <fullName evidence="5">Autoinducer binding domain-containing protein</fullName>
    </submittedName>
</protein>
<dbReference type="Proteomes" id="UP000663088">
    <property type="component" value="Chromosome"/>
</dbReference>
<dbReference type="InterPro" id="IPR005143">
    <property type="entry name" value="TF_LuxR_autoind-bd_dom"/>
</dbReference>
<dbReference type="CDD" id="cd06170">
    <property type="entry name" value="LuxR_C_like"/>
    <property type="match status" value="1"/>
</dbReference>